<geneLocation type="plasmid" evidence="4 7">
    <name>pBb144S4b</name>
</geneLocation>
<dbReference type="AlphaFoldDB" id="A0A7Z0QKU2"/>
<evidence type="ECO:0000313" key="3">
    <source>
        <dbReference type="EMBL" id="NYY96250.1"/>
    </source>
</evidence>
<name>A0A7Z0QKU2_9BRAD</name>
<dbReference type="Gene3D" id="3.90.350.10">
    <property type="entry name" value="Transposase Inhibitor Protein From Tn5, Chain A, domain 1"/>
    <property type="match status" value="1"/>
</dbReference>
<keyword evidence="4" id="KW-0614">Plasmid</keyword>
<dbReference type="KEGG" id="bban:J4G43_054425"/>
<dbReference type="NCBIfam" id="NF033590">
    <property type="entry name" value="transpos_IS4_3"/>
    <property type="match status" value="1"/>
</dbReference>
<dbReference type="InterPro" id="IPR014737">
    <property type="entry name" value="Transposase_Tn5-like_C"/>
</dbReference>
<reference evidence="6 7" key="4">
    <citation type="journal article" date="2022" name="Int. J. Syst. Evol. Microbiol.">
        <title>Strains of Bradyrhizobium barranii sp. nov. associated with legumes native to Canada are symbionts of soybeans and belong to different subspecies (subsp. barranii subsp. nov. and subsp. apii subsp. nov.) and symbiovars (sv. glycinearum and sv. septentrionale).</title>
        <authorList>
            <person name="Bromfield E.S.P."/>
            <person name="Cloutier S."/>
            <person name="Wasai-Hara S."/>
            <person name="Minamisawa K."/>
        </authorList>
    </citation>
    <scope>NUCLEOTIDE SEQUENCE [LARGE SCALE GENOMIC DNA]</scope>
    <source>
        <strain evidence="5 7">144S4</strain>
        <strain evidence="6">323S2</strain>
        <plasmid evidence="7">pBb144S4b</plasmid>
        <plasmid evidence="6">pBb323S2d</plasmid>
    </source>
</reference>
<dbReference type="InterPro" id="IPR054836">
    <property type="entry name" value="Tn5_transposase"/>
</dbReference>
<feature type="domain" description="Transposase Tn5-like N-terminal" evidence="1">
    <location>
        <begin position="20"/>
        <end position="78"/>
    </location>
</feature>
<dbReference type="RefSeq" id="WP_166354477.1">
    <property type="nucleotide sequence ID" value="NZ_CP049701.1"/>
</dbReference>
<evidence type="ECO:0000313" key="6">
    <source>
        <dbReference type="Proteomes" id="UP000564836"/>
    </source>
</evidence>
<evidence type="ECO:0000313" key="4">
    <source>
        <dbReference type="EMBL" id="UEM18167.1"/>
    </source>
</evidence>
<dbReference type="Gene3D" id="1.10.246.40">
    <property type="entry name" value="Tn5 transposase, domain 1"/>
    <property type="match status" value="1"/>
</dbReference>
<dbReference type="PANTHER" id="PTHR37319">
    <property type="entry name" value="TRANSPOSASE"/>
    <property type="match status" value="1"/>
</dbReference>
<evidence type="ECO:0000313" key="7">
    <source>
        <dbReference type="Proteomes" id="UP000664702"/>
    </source>
</evidence>
<dbReference type="InterPro" id="IPR047768">
    <property type="entry name" value="Tn5p-like"/>
</dbReference>
<dbReference type="Pfam" id="PF14706">
    <property type="entry name" value="Tnp_DNA_bind"/>
    <property type="match status" value="1"/>
</dbReference>
<dbReference type="EMBL" id="CP086138">
    <property type="protein sequence ID" value="UEM18167.1"/>
    <property type="molecule type" value="Genomic_DNA"/>
</dbReference>
<accession>A0A7Z0QKU2</accession>
<evidence type="ECO:0000259" key="1">
    <source>
        <dbReference type="Pfam" id="PF14706"/>
    </source>
</evidence>
<dbReference type="EMBL" id="JACBFH010000002">
    <property type="protein sequence ID" value="NYY96250.1"/>
    <property type="molecule type" value="Genomic_DNA"/>
</dbReference>
<dbReference type="EMBL" id="CP088277">
    <property type="protein sequence ID" value="UGX89420.1"/>
    <property type="molecule type" value="Genomic_DNA"/>
</dbReference>
<evidence type="ECO:0000313" key="5">
    <source>
        <dbReference type="EMBL" id="UGX89420.1"/>
    </source>
</evidence>
<dbReference type="InterPro" id="IPR038215">
    <property type="entry name" value="TN5-like_N_sf"/>
</dbReference>
<gene>
    <name evidence="5" type="ORF">G6321_00000390</name>
    <name evidence="3" type="ORF">G6321_49930</name>
    <name evidence="4" type="ORF">J4G43_054425</name>
    <name evidence="2" type="ORF">J4G43_51770</name>
</gene>
<reference evidence="2" key="3">
    <citation type="submission" date="2021-03" db="EMBL/GenBank/DDBJ databases">
        <title>Whole Genome Sequence of Bradyrhizobium sp. Strain 144S4.</title>
        <authorList>
            <person name="Bromfield E.S.P."/>
            <person name="Cloutier S."/>
        </authorList>
    </citation>
    <scope>NUCLEOTIDE SEQUENCE [LARGE SCALE GENOMIC DNA]</scope>
    <source>
        <strain evidence="2">144S4</strain>
    </source>
</reference>
<sequence>MGLVKERAGARAQRLTTGIETWVDREVAGCEFKDERLGRRFGKLLAQIGSDMGQSIPLVCQDWANTKAAYRFFSNERVDEADILCGHFEATRGRVAATEGPIFVLHDTTEFSFKREKPDLIGFTGKTAGRTQCGILMHSSLAVTTEGLPLGLSAIKFWTRKKFKGTTALKRKINPTRVPIEQKESIRWLENLRQSTDLLAAPGRCVHIGDRESDIYELFCLAQEAGTHFLVRTCVDRLAGDGNHTIADEMDEVTIKGLHRIKVKDDKGDPDDAVLEIRYRKIRVLPPIGKQTKYPALTLTVIHAQERGRPKRRKKIEWKLLTDLPVQSRKDAINKIEWYALRWKIEVFHKILKSGCKAEDSKLRTAERLVNLIAVFCIVSWRVFWMTMLNRSSPNAVPQMALTDPEIRLLDHLVKHRGGDCSRRSTLSHYVVKIARLGGYLARANDPPPGNTVIWRGLSRLTDIELGAAIEATTMGN</sequence>
<dbReference type="Gene3D" id="1.10.740.10">
    <property type="entry name" value="Transferase Inhibitor Protein From Tn5, Chain"/>
    <property type="match status" value="1"/>
</dbReference>
<reference evidence="5 6" key="1">
    <citation type="journal article" date="2017" name="Syst. Appl. Microbiol.">
        <title>Soybeans inoculated with root zone soils of Canadian native legumes harbour diverse and novel Bradyrhizobium spp. that possess agricultural potential.</title>
        <authorList>
            <person name="Bromfield E.S.P."/>
            <person name="Cloutier S."/>
            <person name="Tambong J.T."/>
            <person name="Tran Thi T.V."/>
        </authorList>
    </citation>
    <scope>NUCLEOTIDE SEQUENCE [LARGE SCALE GENOMIC DNA]</scope>
    <source>
        <strain evidence="5 6">323S2</strain>
    </source>
</reference>
<dbReference type="InterPro" id="IPR012337">
    <property type="entry name" value="RNaseH-like_sf"/>
</dbReference>
<dbReference type="SUPFAM" id="SSF53098">
    <property type="entry name" value="Ribonuclease H-like"/>
    <property type="match status" value="1"/>
</dbReference>
<organism evidence="3">
    <name type="scientific">Bradyrhizobium barranii subsp. barranii</name>
    <dbReference type="NCBI Taxonomy" id="2823807"/>
    <lineage>
        <taxon>Bacteria</taxon>
        <taxon>Pseudomonadati</taxon>
        <taxon>Pseudomonadota</taxon>
        <taxon>Alphaproteobacteria</taxon>
        <taxon>Hyphomicrobiales</taxon>
        <taxon>Nitrobacteraceae</taxon>
        <taxon>Bradyrhizobium</taxon>
        <taxon>Bradyrhizobium barranii</taxon>
    </lineage>
</organism>
<dbReference type="EMBL" id="JAGEMI010000002">
    <property type="protein sequence ID" value="MBO1868944.1"/>
    <property type="molecule type" value="Genomic_DNA"/>
</dbReference>
<dbReference type="Proteomes" id="UP000664702">
    <property type="component" value="Plasmid pBb144S4b"/>
</dbReference>
<reference evidence="3" key="2">
    <citation type="submission" date="2020-06" db="EMBL/GenBank/DDBJ databases">
        <title>Whole Genome Sequence of Bradyrhizobium sp. Strain 323S2.</title>
        <authorList>
            <person name="Bromfield E.S.P."/>
        </authorList>
    </citation>
    <scope>NUCLEOTIDE SEQUENCE [LARGE SCALE GENOMIC DNA]</scope>
    <source>
        <strain evidence="3">323S2</strain>
    </source>
</reference>
<proteinExistence type="predicted"/>
<evidence type="ECO:0000313" key="2">
    <source>
        <dbReference type="EMBL" id="MBO1868944.1"/>
    </source>
</evidence>
<dbReference type="InterPro" id="IPR014735">
    <property type="entry name" value="Transposase_Tn5-like_N"/>
</dbReference>
<dbReference type="PANTHER" id="PTHR37319:SF1">
    <property type="entry name" value="TRANSPOSASE TN5 DIMERISATION DOMAIN-CONTAINING PROTEIN"/>
    <property type="match status" value="1"/>
</dbReference>
<dbReference type="Proteomes" id="UP000564836">
    <property type="component" value="Plasmid pBb323S2d"/>
</dbReference>
<geneLocation type="plasmid" evidence="5 6">
    <name>pBb323S2d</name>
</geneLocation>
<protein>
    <submittedName>
        <fullName evidence="3">IS4 family transposase</fullName>
    </submittedName>
</protein>